<reference evidence="2" key="1">
    <citation type="submission" date="2023-06" db="EMBL/GenBank/DDBJ databases">
        <title>Multi-omics analyses reveal the molecular pathogenesis toolkit of Lasiodiplodia hormozganensis, a cross-kingdom pathogen.</title>
        <authorList>
            <person name="Felix C."/>
            <person name="Meneses R."/>
            <person name="Goncalves M.F.M."/>
            <person name="Tilleman L."/>
            <person name="Duarte A.S."/>
            <person name="Jorrin-Novo J.V."/>
            <person name="Van De Peer Y."/>
            <person name="Deforce D."/>
            <person name="Van Nieuwerburgh F."/>
            <person name="Esteves A.C."/>
            <person name="Alves A."/>
        </authorList>
    </citation>
    <scope>NUCLEOTIDE SEQUENCE</scope>
    <source>
        <strain evidence="2">CBS 339.90</strain>
    </source>
</reference>
<feature type="region of interest" description="Disordered" evidence="1">
    <location>
        <begin position="236"/>
        <end position="255"/>
    </location>
</feature>
<dbReference type="SUPFAM" id="SSF53335">
    <property type="entry name" value="S-adenosyl-L-methionine-dependent methyltransferases"/>
    <property type="match status" value="1"/>
</dbReference>
<sequence>MAYKTQHKKSIGKSRAIADVNKWRKAYKKIPRKQRAFIEANIHYSKKLNTIEHLIDTNAQLTHAIVDNALAFYNISQRELDDFIAETKDRDTAADAASSKTHVQQALKHFVRDWSAEGRHERDPTFPCILHALQEEFFPKENDASNVTIPTEPIRVLVPGAGLGRLAHEIAALGHFEVTTNEWSAYTNVAYRFLTTLLHPSSSPPQSPTTITFHPFIDWLSHQRTTTSLTRPITIPDFPPPVSPPHPPSPPPSSQSQVLLIEADFATLTGTYDALITLFFIDTAANLLAYLHSIHALLRPGGVWVN</sequence>
<dbReference type="InterPro" id="IPR029063">
    <property type="entry name" value="SAM-dependent_MTases_sf"/>
</dbReference>
<comment type="caution">
    <text evidence="2">The sequence shown here is derived from an EMBL/GenBank/DDBJ whole genome shotgun (WGS) entry which is preliminary data.</text>
</comment>
<dbReference type="AlphaFoldDB" id="A0AA39TZH8"/>
<keyword evidence="3" id="KW-1185">Reference proteome</keyword>
<dbReference type="SMART" id="SM01296">
    <property type="entry name" value="N2227"/>
    <property type="match status" value="1"/>
</dbReference>
<dbReference type="InterPro" id="IPR012901">
    <property type="entry name" value="CARME"/>
</dbReference>
<dbReference type="EMBL" id="JAUJDW010000295">
    <property type="protein sequence ID" value="KAK0609063.1"/>
    <property type="molecule type" value="Genomic_DNA"/>
</dbReference>
<gene>
    <name evidence="2" type="primary">CARNMT1</name>
    <name evidence="2" type="ORF">DIS24_g12535</name>
</gene>
<dbReference type="GO" id="GO:0008757">
    <property type="term" value="F:S-adenosylmethionine-dependent methyltransferase activity"/>
    <property type="evidence" value="ECO:0007669"/>
    <property type="project" value="InterPro"/>
</dbReference>
<dbReference type="Pfam" id="PF07942">
    <property type="entry name" value="CARME"/>
    <property type="match status" value="1"/>
</dbReference>
<accession>A0AA39TZH8</accession>
<name>A0AA39TZH8_9PEZI</name>
<dbReference type="Proteomes" id="UP001175001">
    <property type="component" value="Unassembled WGS sequence"/>
</dbReference>
<evidence type="ECO:0000313" key="2">
    <source>
        <dbReference type="EMBL" id="KAK0609063.1"/>
    </source>
</evidence>
<evidence type="ECO:0000256" key="1">
    <source>
        <dbReference type="SAM" id="MobiDB-lite"/>
    </source>
</evidence>
<organism evidence="2 3">
    <name type="scientific">Lasiodiplodia hormozganensis</name>
    <dbReference type="NCBI Taxonomy" id="869390"/>
    <lineage>
        <taxon>Eukaryota</taxon>
        <taxon>Fungi</taxon>
        <taxon>Dikarya</taxon>
        <taxon>Ascomycota</taxon>
        <taxon>Pezizomycotina</taxon>
        <taxon>Dothideomycetes</taxon>
        <taxon>Dothideomycetes incertae sedis</taxon>
        <taxon>Botryosphaeriales</taxon>
        <taxon>Botryosphaeriaceae</taxon>
        <taxon>Lasiodiplodia</taxon>
    </lineage>
</organism>
<dbReference type="PANTHER" id="PTHR12303:SF13">
    <property type="match status" value="1"/>
</dbReference>
<protein>
    <submittedName>
        <fullName evidence="2">Carnosine N-methyltransferase</fullName>
    </submittedName>
</protein>
<dbReference type="PANTHER" id="PTHR12303">
    <property type="entry name" value="CARNOSINE N-METHYLTRANSFERASE"/>
    <property type="match status" value="1"/>
</dbReference>
<feature type="non-terminal residue" evidence="2">
    <location>
        <position position="1"/>
    </location>
</feature>
<proteinExistence type="predicted"/>
<evidence type="ECO:0000313" key="3">
    <source>
        <dbReference type="Proteomes" id="UP001175001"/>
    </source>
</evidence>
<feature type="compositionally biased region" description="Pro residues" evidence="1">
    <location>
        <begin position="237"/>
        <end position="253"/>
    </location>
</feature>